<name>A0AA94XTZ3_9MICC</name>
<feature type="transmembrane region" description="Helical" evidence="1">
    <location>
        <begin position="386"/>
        <end position="412"/>
    </location>
</feature>
<keyword evidence="1" id="KW-1133">Transmembrane helix</keyword>
<feature type="transmembrane region" description="Helical" evidence="1">
    <location>
        <begin position="282"/>
        <end position="298"/>
    </location>
</feature>
<feature type="transmembrane region" description="Helical" evidence="1">
    <location>
        <begin position="59"/>
        <end position="78"/>
    </location>
</feature>
<dbReference type="Pfam" id="PF18920">
    <property type="entry name" value="DUF5671"/>
    <property type="match status" value="1"/>
</dbReference>
<dbReference type="Proteomes" id="UP001060018">
    <property type="component" value="Chromosome"/>
</dbReference>
<feature type="transmembrane region" description="Helical" evidence="1">
    <location>
        <begin position="318"/>
        <end position="343"/>
    </location>
</feature>
<reference evidence="3" key="1">
    <citation type="journal article" date="2022" name="Pest Manag. Sci.">
        <title>Glutamicibacter halophytocola-mediated host fitness of potato tuber moth on Solanaceae crops.</title>
        <authorList>
            <person name="Wang W."/>
            <person name="Xiao G."/>
            <person name="Du G."/>
            <person name="Chang L."/>
            <person name="Yang Y."/>
            <person name="Ye J."/>
            <person name="Chen B."/>
        </authorList>
    </citation>
    <scope>NUCLEOTIDE SEQUENCE</scope>
    <source>
        <strain evidence="3">S2</strain>
    </source>
</reference>
<gene>
    <name evidence="3" type="ORF">NUH22_04390</name>
</gene>
<sequence length="549" mass="57704">MGSATSASKAPATSVLRPLIMHGLLFVLLMLFPAGLSTLLTALFNGFDGERVSAQQLAVAYSYTLVAGPLAWLLWRAIRRKLARPSAADSAIWSLQASGVYLVSLIAASCSVLGLLAGLVNRAPEGAWQSSLGTALGWGALCAWQHRQLASPKTAPQQLGQLAGTLGNAFSMLLFALSLVWTLRVAVLILIRPDTTLAGPSDLDRLLAAAIWLAGSAALWFWHWKLRRVQEQADGFSSLAFVVLAIAAPAAACLLATAALVSWALPLPWDPAAQVEEFRAEVPMQGAIMLAAGLIWLYHQIQLRSGMHVAATASAARLAVSGISLALLATGLGMVVNALLASISALPGSGASAEVLGEGLGLLLVGAICWFAVFRPLQPAWPASRGAYLVLFFGASSVVALVALLVLGYRIFAYFLEPGTGYGTMLDAVRGPLGWLVATAAVAAYHYALWRSGKTQRAESAAQHPARSHATPQLRTLVLLAPAGSERLFAQLRALGDLKVQWIRTAGPALDDEADAAVFARIVERLATEPSSFLAIAGSDGAVHFTELA</sequence>
<feature type="transmembrane region" description="Helical" evidence="1">
    <location>
        <begin position="206"/>
        <end position="224"/>
    </location>
</feature>
<feature type="transmembrane region" description="Helical" evidence="1">
    <location>
        <begin position="165"/>
        <end position="191"/>
    </location>
</feature>
<organism evidence="3 4">
    <name type="scientific">Glutamicibacter halophytocola</name>
    <dbReference type="NCBI Taxonomy" id="1933880"/>
    <lineage>
        <taxon>Bacteria</taxon>
        <taxon>Bacillati</taxon>
        <taxon>Actinomycetota</taxon>
        <taxon>Actinomycetes</taxon>
        <taxon>Micrococcales</taxon>
        <taxon>Micrococcaceae</taxon>
        <taxon>Glutamicibacter</taxon>
    </lineage>
</organism>
<evidence type="ECO:0000313" key="4">
    <source>
        <dbReference type="Proteomes" id="UP001060018"/>
    </source>
</evidence>
<keyword evidence="1" id="KW-0812">Transmembrane</keyword>
<accession>A0AA94XTZ3</accession>
<dbReference type="AlphaFoldDB" id="A0AA94XTZ3"/>
<dbReference type="InterPro" id="IPR043728">
    <property type="entry name" value="DUF5671"/>
</dbReference>
<protein>
    <submittedName>
        <fullName evidence="3">DUF5671 domain-containing protein</fullName>
    </submittedName>
</protein>
<dbReference type="RefSeq" id="WP_257746043.1">
    <property type="nucleotide sequence ID" value="NZ_CP102487.1"/>
</dbReference>
<feature type="transmembrane region" description="Helical" evidence="1">
    <location>
        <begin position="355"/>
        <end position="374"/>
    </location>
</feature>
<evidence type="ECO:0000259" key="2">
    <source>
        <dbReference type="Pfam" id="PF18920"/>
    </source>
</evidence>
<evidence type="ECO:0000313" key="3">
    <source>
        <dbReference type="EMBL" id="UUX59868.1"/>
    </source>
</evidence>
<dbReference type="EMBL" id="CP102487">
    <property type="protein sequence ID" value="UUX59868.1"/>
    <property type="molecule type" value="Genomic_DNA"/>
</dbReference>
<feature type="transmembrane region" description="Helical" evidence="1">
    <location>
        <begin position="236"/>
        <end position="262"/>
    </location>
</feature>
<feature type="transmembrane region" description="Helical" evidence="1">
    <location>
        <begin position="99"/>
        <end position="120"/>
    </location>
</feature>
<evidence type="ECO:0000256" key="1">
    <source>
        <dbReference type="SAM" id="Phobius"/>
    </source>
</evidence>
<feature type="transmembrane region" description="Helical" evidence="1">
    <location>
        <begin position="24"/>
        <end position="47"/>
    </location>
</feature>
<proteinExistence type="predicted"/>
<keyword evidence="1" id="KW-0472">Membrane</keyword>
<feature type="transmembrane region" description="Helical" evidence="1">
    <location>
        <begin position="432"/>
        <end position="450"/>
    </location>
</feature>
<feature type="domain" description="DUF5671" evidence="2">
    <location>
        <begin position="22"/>
        <end position="122"/>
    </location>
</feature>